<organism evidence="2 3">
    <name type="scientific">Thalictrum thalictroides</name>
    <name type="common">Rue-anemone</name>
    <name type="synonym">Anemone thalictroides</name>
    <dbReference type="NCBI Taxonomy" id="46969"/>
    <lineage>
        <taxon>Eukaryota</taxon>
        <taxon>Viridiplantae</taxon>
        <taxon>Streptophyta</taxon>
        <taxon>Embryophyta</taxon>
        <taxon>Tracheophyta</taxon>
        <taxon>Spermatophyta</taxon>
        <taxon>Magnoliopsida</taxon>
        <taxon>Ranunculales</taxon>
        <taxon>Ranunculaceae</taxon>
        <taxon>Thalictroideae</taxon>
        <taxon>Thalictrum</taxon>
    </lineage>
</organism>
<dbReference type="AlphaFoldDB" id="A0A7J6VDF4"/>
<feature type="coiled-coil region" evidence="1">
    <location>
        <begin position="66"/>
        <end position="93"/>
    </location>
</feature>
<keyword evidence="1" id="KW-0175">Coiled coil</keyword>
<evidence type="ECO:0000313" key="2">
    <source>
        <dbReference type="EMBL" id="KAF5182933.1"/>
    </source>
</evidence>
<evidence type="ECO:0000313" key="3">
    <source>
        <dbReference type="Proteomes" id="UP000554482"/>
    </source>
</evidence>
<protein>
    <submittedName>
        <fullName evidence="2">Uncharacterized protein</fullName>
    </submittedName>
</protein>
<name>A0A7J6VDF4_THATH</name>
<dbReference type="Proteomes" id="UP000554482">
    <property type="component" value="Unassembled WGS sequence"/>
</dbReference>
<gene>
    <name evidence="2" type="ORF">FRX31_027477</name>
</gene>
<proteinExistence type="predicted"/>
<accession>A0A7J6VDF4</accession>
<dbReference type="EMBL" id="JABWDY010034123">
    <property type="protein sequence ID" value="KAF5182933.1"/>
    <property type="molecule type" value="Genomic_DNA"/>
</dbReference>
<evidence type="ECO:0000256" key="1">
    <source>
        <dbReference type="SAM" id="Coils"/>
    </source>
</evidence>
<reference evidence="2 3" key="1">
    <citation type="submission" date="2020-06" db="EMBL/GenBank/DDBJ databases">
        <title>Transcriptomic and genomic resources for Thalictrum thalictroides and T. hernandezii: Facilitating candidate gene discovery in an emerging model plant lineage.</title>
        <authorList>
            <person name="Arias T."/>
            <person name="Riano-Pachon D.M."/>
            <person name="Di Stilio V.S."/>
        </authorList>
    </citation>
    <scope>NUCLEOTIDE SEQUENCE [LARGE SCALE GENOMIC DNA]</scope>
    <source>
        <strain evidence="3">cv. WT478/WT964</strain>
        <tissue evidence="2">Leaves</tissue>
    </source>
</reference>
<sequence>MISDDGLEYWLKHIINNVDGGIFAVINQAVLMAIRNHPDELKQQRGKIMEKLFSYGEQHHISSSGFNTFNKAVEEEENQIQNMSNMNYNIEHDEIVDQQSSCGDNEKILATLLKENNLILSPMKDDDHLKKKMVAEIVEKNLLMRNSKIVQVPMSDSCQPIKVKEEENVTRTSKIVQVPMSYPCRPIIPMRAVKEENVKYDDYWQRKVAPWRQLYDDYWQREVAAAKRAVNNNTTCAVIEGCKTTGKKPRRIVRVKRRLKSKSQHNFIVNCTLL</sequence>
<keyword evidence="3" id="KW-1185">Reference proteome</keyword>
<comment type="caution">
    <text evidence="2">The sequence shown here is derived from an EMBL/GenBank/DDBJ whole genome shotgun (WGS) entry which is preliminary data.</text>
</comment>